<dbReference type="PROSITE" id="PS51782">
    <property type="entry name" value="LYSM"/>
    <property type="match status" value="1"/>
</dbReference>
<dbReference type="SMART" id="SM00257">
    <property type="entry name" value="LysM"/>
    <property type="match status" value="1"/>
</dbReference>
<protein>
    <submittedName>
        <fullName evidence="3">LysM peptidoglycan-binding domain-containing protein</fullName>
    </submittedName>
</protein>
<gene>
    <name evidence="3" type="ORF">HLB16_07000</name>
</gene>
<dbReference type="AlphaFoldDB" id="A0A849B4Z2"/>
<evidence type="ECO:0000256" key="1">
    <source>
        <dbReference type="SAM" id="SignalP"/>
    </source>
</evidence>
<comment type="caution">
    <text evidence="3">The sequence shown here is derived from an EMBL/GenBank/DDBJ whole genome shotgun (WGS) entry which is preliminary data.</text>
</comment>
<accession>A0A849B4Z2</accession>
<dbReference type="Gene3D" id="3.10.350.10">
    <property type="entry name" value="LysM domain"/>
    <property type="match status" value="1"/>
</dbReference>
<dbReference type="CDD" id="cd00118">
    <property type="entry name" value="LysM"/>
    <property type="match status" value="1"/>
</dbReference>
<evidence type="ECO:0000313" key="3">
    <source>
        <dbReference type="EMBL" id="NNH10630.1"/>
    </source>
</evidence>
<feature type="signal peptide" evidence="1">
    <location>
        <begin position="1"/>
        <end position="34"/>
    </location>
</feature>
<evidence type="ECO:0000313" key="4">
    <source>
        <dbReference type="Proteomes" id="UP000542973"/>
    </source>
</evidence>
<reference evidence="3 4" key="1">
    <citation type="submission" date="2020-05" db="EMBL/GenBank/DDBJ databases">
        <title>MicrobeNet Type strains.</title>
        <authorList>
            <person name="Nicholson A.C."/>
        </authorList>
    </citation>
    <scope>NUCLEOTIDE SEQUENCE [LARGE SCALE GENOMIC DNA]</scope>
    <source>
        <strain evidence="3 4">ATCC 700815</strain>
    </source>
</reference>
<dbReference type="SUPFAM" id="SSF54106">
    <property type="entry name" value="LysM domain"/>
    <property type="match status" value="1"/>
</dbReference>
<dbReference type="RefSeq" id="WP_170265865.1">
    <property type="nucleotide sequence ID" value="NZ_BAAAEB010000023.1"/>
</dbReference>
<evidence type="ECO:0000259" key="2">
    <source>
        <dbReference type="PROSITE" id="PS51782"/>
    </source>
</evidence>
<keyword evidence="1" id="KW-0732">Signal</keyword>
<dbReference type="Proteomes" id="UP000542973">
    <property type="component" value="Unassembled WGS sequence"/>
</dbReference>
<sequence length="138" mass="14533">MARKGGRAAAAAVAAAGRAVVAACTLLAFAPAQAGPAGADGEYFVHQVEPGDTLFWVAQRYTGRADVWRELQALNRVADPYRLPIGTQVRIPLARIPVTVTSARVVSVVGQADANGAALRPGMRVDERPGCRRAPMAW</sequence>
<feature type="domain" description="LysM" evidence="2">
    <location>
        <begin position="44"/>
        <end position="91"/>
    </location>
</feature>
<name>A0A849B4Z2_9BURK</name>
<feature type="chain" id="PRO_5032711334" evidence="1">
    <location>
        <begin position="35"/>
        <end position="138"/>
    </location>
</feature>
<dbReference type="EMBL" id="JABEMD010000009">
    <property type="protein sequence ID" value="NNH10630.1"/>
    <property type="molecule type" value="Genomic_DNA"/>
</dbReference>
<dbReference type="Pfam" id="PF01476">
    <property type="entry name" value="LysM"/>
    <property type="match status" value="1"/>
</dbReference>
<dbReference type="InterPro" id="IPR018392">
    <property type="entry name" value="LysM"/>
</dbReference>
<proteinExistence type="predicted"/>
<organism evidence="3 4">
    <name type="scientific">Cupriavidus gilardii</name>
    <dbReference type="NCBI Taxonomy" id="82541"/>
    <lineage>
        <taxon>Bacteria</taxon>
        <taxon>Pseudomonadati</taxon>
        <taxon>Pseudomonadota</taxon>
        <taxon>Betaproteobacteria</taxon>
        <taxon>Burkholderiales</taxon>
        <taxon>Burkholderiaceae</taxon>
        <taxon>Cupriavidus</taxon>
    </lineage>
</organism>
<dbReference type="InterPro" id="IPR036779">
    <property type="entry name" value="LysM_dom_sf"/>
</dbReference>